<name>A0A085LTY1_9BILA</name>
<accession>A0A085LTY1</accession>
<dbReference type="Proteomes" id="UP000030764">
    <property type="component" value="Unassembled WGS sequence"/>
</dbReference>
<sequence length="235" mass="28933">VWRNVQRISDALRAPRKRLFAQQSESRRKQQRRKISFKSRRHTEYRMLIHQRTRSYSSFGRGDQLPFDKSYLKNSQDDYGRMIHRSFSSAQDLISHYNSTTAPYYDFNLELHRYLTRPRNSSYFALNPFYPITHAIEDYPTRRYDVYTPGLWTYPLWKYLYDPGHKSYYYRRRDEASRSVPYYPSRLLRASYLAGEMNYYSLDLNRALDNYRFWRRSYQTVYPNYRYYYGDHGLR</sequence>
<reference evidence="1 2" key="1">
    <citation type="journal article" date="2014" name="Nat. Genet.">
        <title>Genome and transcriptome of the porcine whipworm Trichuris suis.</title>
        <authorList>
            <person name="Jex A.R."/>
            <person name="Nejsum P."/>
            <person name="Schwarz E.M."/>
            <person name="Hu L."/>
            <person name="Young N.D."/>
            <person name="Hall R.S."/>
            <person name="Korhonen P.K."/>
            <person name="Liao S."/>
            <person name="Thamsborg S."/>
            <person name="Xia J."/>
            <person name="Xu P."/>
            <person name="Wang S."/>
            <person name="Scheerlinck J.P."/>
            <person name="Hofmann A."/>
            <person name="Sternberg P.W."/>
            <person name="Wang J."/>
            <person name="Gasser R.B."/>
        </authorList>
    </citation>
    <scope>NUCLEOTIDE SEQUENCE [LARGE SCALE GENOMIC DNA]</scope>
    <source>
        <strain evidence="1">DCEP-RM93M</strain>
    </source>
</reference>
<organism evidence="1 2">
    <name type="scientific">Trichuris suis</name>
    <name type="common">pig whipworm</name>
    <dbReference type="NCBI Taxonomy" id="68888"/>
    <lineage>
        <taxon>Eukaryota</taxon>
        <taxon>Metazoa</taxon>
        <taxon>Ecdysozoa</taxon>
        <taxon>Nematoda</taxon>
        <taxon>Enoplea</taxon>
        <taxon>Dorylaimia</taxon>
        <taxon>Trichinellida</taxon>
        <taxon>Trichuridae</taxon>
        <taxon>Trichuris</taxon>
    </lineage>
</organism>
<feature type="non-terminal residue" evidence="1">
    <location>
        <position position="235"/>
    </location>
</feature>
<protein>
    <submittedName>
        <fullName evidence="1">Uncharacterized protein</fullName>
    </submittedName>
</protein>
<feature type="non-terminal residue" evidence="1">
    <location>
        <position position="1"/>
    </location>
</feature>
<keyword evidence="2" id="KW-1185">Reference proteome</keyword>
<evidence type="ECO:0000313" key="1">
    <source>
        <dbReference type="EMBL" id="KFD48427.1"/>
    </source>
</evidence>
<gene>
    <name evidence="1" type="ORF">M513_10645</name>
</gene>
<dbReference type="AlphaFoldDB" id="A0A085LTY1"/>
<proteinExistence type="predicted"/>
<dbReference type="EMBL" id="KL363293">
    <property type="protein sequence ID" value="KFD48427.1"/>
    <property type="molecule type" value="Genomic_DNA"/>
</dbReference>
<evidence type="ECO:0000313" key="2">
    <source>
        <dbReference type="Proteomes" id="UP000030764"/>
    </source>
</evidence>